<dbReference type="EMBL" id="CM034387">
    <property type="protein sequence ID" value="KAJ0183857.1"/>
    <property type="molecule type" value="Genomic_DNA"/>
</dbReference>
<sequence>MNKTMAFAGVATLFQAAGQMIFTALGLAQHFCVIDFLREFPLLIYIRILYFHNPNSCGNSINIGQAIDEIANPAFVLLTNVPFTAFRTFVINSISLGLSFFWIISSVIIMIGGAKGQQSKHRRWPWITITVAVCSLDLVATVTYANDSFHTRTLSDVMNYIGGVASGLAGVQLDTSWAAWLMVLLYSRFVVLFTLNLLLVVTVILNYNVKPEIKLIESFVEMEAPIQTHVDAATETSNDVPATIVVPVVNVNGNGTVSIRDVEEASIPSESVVETTKIPRPGLSQSFKRMKEFLFKRTPSPVVRGRLTLDSIDGSPERSPQTQHIDMDKKRTVNFPENLLSLPQRLENMIAEQQRRLDQAVIDTAGRRTPPRASQSMPQLHQNPNQPETTQGRRSTRVELQGQLPWAYIPASAHPMRDQLPPDEDLPPVPLPDYTAIQSFRKASVHRAASSLSSLIQKKEYTSSQPNRESVQPARPAKFKTGANLQLLPIFKEN</sequence>
<gene>
    <name evidence="1" type="ORF">K1T71_000280</name>
</gene>
<protein>
    <submittedName>
        <fullName evidence="1">Uncharacterized protein</fullName>
    </submittedName>
</protein>
<accession>A0ACC1DIX5</accession>
<comment type="caution">
    <text evidence="1">The sequence shown here is derived from an EMBL/GenBank/DDBJ whole genome shotgun (WGS) entry which is preliminary data.</text>
</comment>
<reference evidence="1 2" key="1">
    <citation type="journal article" date="2021" name="Front. Genet.">
        <title>Chromosome-Level Genome Assembly Reveals Significant Gene Expansion in the Toll and IMD Signaling Pathways of Dendrolimus kikuchii.</title>
        <authorList>
            <person name="Zhou J."/>
            <person name="Wu P."/>
            <person name="Xiong Z."/>
            <person name="Liu N."/>
            <person name="Zhao N."/>
            <person name="Ji M."/>
            <person name="Qiu Y."/>
            <person name="Yang B."/>
        </authorList>
    </citation>
    <scope>NUCLEOTIDE SEQUENCE [LARGE SCALE GENOMIC DNA]</scope>
    <source>
        <strain evidence="1">Ann1</strain>
    </source>
</reference>
<keyword evidence="2" id="KW-1185">Reference proteome</keyword>
<dbReference type="Proteomes" id="UP000824533">
    <property type="component" value="Linkage Group LG01"/>
</dbReference>
<name>A0ACC1DIX5_9NEOP</name>
<organism evidence="1 2">
    <name type="scientific">Dendrolimus kikuchii</name>
    <dbReference type="NCBI Taxonomy" id="765133"/>
    <lineage>
        <taxon>Eukaryota</taxon>
        <taxon>Metazoa</taxon>
        <taxon>Ecdysozoa</taxon>
        <taxon>Arthropoda</taxon>
        <taxon>Hexapoda</taxon>
        <taxon>Insecta</taxon>
        <taxon>Pterygota</taxon>
        <taxon>Neoptera</taxon>
        <taxon>Endopterygota</taxon>
        <taxon>Lepidoptera</taxon>
        <taxon>Glossata</taxon>
        <taxon>Ditrysia</taxon>
        <taxon>Bombycoidea</taxon>
        <taxon>Lasiocampidae</taxon>
        <taxon>Dendrolimus</taxon>
    </lineage>
</organism>
<evidence type="ECO:0000313" key="2">
    <source>
        <dbReference type="Proteomes" id="UP000824533"/>
    </source>
</evidence>
<evidence type="ECO:0000313" key="1">
    <source>
        <dbReference type="EMBL" id="KAJ0183857.1"/>
    </source>
</evidence>
<proteinExistence type="predicted"/>